<comment type="subcellular location">
    <subcellularLocation>
        <location evidence="1">Cell membrane</location>
        <topology evidence="1">Multi-pass membrane protein</topology>
    </subcellularLocation>
</comment>
<name>A0A3M6QTG1_9BURK</name>
<evidence type="ECO:0000313" key="10">
    <source>
        <dbReference type="Proteomes" id="UP000278006"/>
    </source>
</evidence>
<organism evidence="9 10">
    <name type="scientific">Corticibacter populi</name>
    <dbReference type="NCBI Taxonomy" id="1550736"/>
    <lineage>
        <taxon>Bacteria</taxon>
        <taxon>Pseudomonadati</taxon>
        <taxon>Pseudomonadota</taxon>
        <taxon>Betaproteobacteria</taxon>
        <taxon>Burkholderiales</taxon>
        <taxon>Comamonadaceae</taxon>
        <taxon>Corticibacter</taxon>
    </lineage>
</organism>
<evidence type="ECO:0000256" key="4">
    <source>
        <dbReference type="ARBA" id="ARBA00022989"/>
    </source>
</evidence>
<sequence>MTRIHPAVLLMLALALLLLGLAVWLFGRARRQQQLQSVSSHLQRSIHQRAMATPAGGARVAQQPVPGPGLGPSMPRGSATGAPAGWQARLTEVLGLGAWGISSTTVLLLAAVGLAVLIIGAALAGPTAAILLTAIHALVTGFFIWRRASARRQRLLQQLPGFLDNMVRLISIGNSPHAAFQLAVGNVPAPLGDALQQATAMLSANPDLGQAMAQLEGHWRLPEFGLLAAVFRMSVRYGGRADLVLERVAAYIRDRQAAEQELHALSAEIRLSAWVLALLPIAVGALIMVLNAGYFLRMWNDPSGQKMILVAAALEAFGAFLLYRLARLK</sequence>
<keyword evidence="3 7" id="KW-0812">Transmembrane</keyword>
<proteinExistence type="predicted"/>
<feature type="transmembrane region" description="Helical" evidence="7">
    <location>
        <begin position="273"/>
        <end position="295"/>
    </location>
</feature>
<feature type="region of interest" description="Disordered" evidence="6">
    <location>
        <begin position="53"/>
        <end position="78"/>
    </location>
</feature>
<evidence type="ECO:0000256" key="2">
    <source>
        <dbReference type="ARBA" id="ARBA00022475"/>
    </source>
</evidence>
<protein>
    <submittedName>
        <fullName evidence="9">Secretion system protein</fullName>
    </submittedName>
</protein>
<evidence type="ECO:0000256" key="5">
    <source>
        <dbReference type="ARBA" id="ARBA00023136"/>
    </source>
</evidence>
<feature type="transmembrane region" description="Helical" evidence="7">
    <location>
        <begin position="307"/>
        <end position="326"/>
    </location>
</feature>
<keyword evidence="2" id="KW-1003">Cell membrane</keyword>
<dbReference type="OrthoDB" id="597333at2"/>
<evidence type="ECO:0000259" key="8">
    <source>
        <dbReference type="Pfam" id="PF00482"/>
    </source>
</evidence>
<dbReference type="PANTHER" id="PTHR35007">
    <property type="entry name" value="INTEGRAL MEMBRANE PROTEIN-RELATED"/>
    <property type="match status" value="1"/>
</dbReference>
<keyword evidence="10" id="KW-1185">Reference proteome</keyword>
<evidence type="ECO:0000256" key="7">
    <source>
        <dbReference type="SAM" id="Phobius"/>
    </source>
</evidence>
<evidence type="ECO:0000313" key="9">
    <source>
        <dbReference type="EMBL" id="RMX06316.1"/>
    </source>
</evidence>
<dbReference type="InterPro" id="IPR018076">
    <property type="entry name" value="T2SS_GspF_dom"/>
</dbReference>
<feature type="domain" description="Type II secretion system protein GspF" evidence="8">
    <location>
        <begin position="162"/>
        <end position="288"/>
    </location>
</feature>
<accession>A0A3M6QTG1</accession>
<feature type="transmembrane region" description="Helical" evidence="7">
    <location>
        <begin position="96"/>
        <end position="122"/>
    </location>
</feature>
<gene>
    <name evidence="9" type="ORF">D8I35_07135</name>
</gene>
<feature type="transmembrane region" description="Helical" evidence="7">
    <location>
        <begin position="6"/>
        <end position="27"/>
    </location>
</feature>
<dbReference type="RefSeq" id="WP_122227345.1">
    <property type="nucleotide sequence ID" value="NZ_RDQO01000002.1"/>
</dbReference>
<keyword evidence="5 7" id="KW-0472">Membrane</keyword>
<keyword evidence="4 7" id="KW-1133">Transmembrane helix</keyword>
<dbReference type="PANTHER" id="PTHR35007:SF1">
    <property type="entry name" value="PILUS ASSEMBLY PROTEIN"/>
    <property type="match status" value="1"/>
</dbReference>
<evidence type="ECO:0000256" key="6">
    <source>
        <dbReference type="SAM" id="MobiDB-lite"/>
    </source>
</evidence>
<feature type="transmembrane region" description="Helical" evidence="7">
    <location>
        <begin position="128"/>
        <end position="145"/>
    </location>
</feature>
<dbReference type="AlphaFoldDB" id="A0A3M6QTG1"/>
<evidence type="ECO:0000256" key="3">
    <source>
        <dbReference type="ARBA" id="ARBA00022692"/>
    </source>
</evidence>
<dbReference type="Proteomes" id="UP000278006">
    <property type="component" value="Unassembled WGS sequence"/>
</dbReference>
<comment type="caution">
    <text evidence="9">The sequence shown here is derived from an EMBL/GenBank/DDBJ whole genome shotgun (WGS) entry which is preliminary data.</text>
</comment>
<reference evidence="9 10" key="1">
    <citation type="submission" date="2018-10" db="EMBL/GenBank/DDBJ databases">
        <title>Draft genome of Cortibacter populi DSM10536.</title>
        <authorList>
            <person name="Bernier A.-M."/>
            <person name="Bernard K."/>
        </authorList>
    </citation>
    <scope>NUCLEOTIDE SEQUENCE [LARGE SCALE GENOMIC DNA]</scope>
    <source>
        <strain evidence="9 10">DSM 105136</strain>
    </source>
</reference>
<evidence type="ECO:0000256" key="1">
    <source>
        <dbReference type="ARBA" id="ARBA00004651"/>
    </source>
</evidence>
<dbReference type="EMBL" id="RDQO01000002">
    <property type="protein sequence ID" value="RMX06316.1"/>
    <property type="molecule type" value="Genomic_DNA"/>
</dbReference>
<dbReference type="GO" id="GO:0005886">
    <property type="term" value="C:plasma membrane"/>
    <property type="evidence" value="ECO:0007669"/>
    <property type="project" value="UniProtKB-SubCell"/>
</dbReference>
<dbReference type="Pfam" id="PF00482">
    <property type="entry name" value="T2SSF"/>
    <property type="match status" value="1"/>
</dbReference>